<reference evidence="1 2" key="1">
    <citation type="journal article" date="2012" name="Eukaryot. Cell">
        <title>Genome sequence of the fungus Glarea lozoyensis: the first genome sequence of a species from the Helotiaceae family.</title>
        <authorList>
            <person name="Youssar L."/>
            <person name="Gruening B.A."/>
            <person name="Erxleben A."/>
            <person name="Guenther S."/>
            <person name="Huettel W."/>
        </authorList>
    </citation>
    <scope>NUCLEOTIDE SEQUENCE [LARGE SCALE GENOMIC DNA]</scope>
    <source>
        <strain evidence="2">ATCC 74030 / MF5533</strain>
    </source>
</reference>
<dbReference type="InParanoid" id="H0ENQ3"/>
<accession>H0ENQ3</accession>
<keyword evidence="2" id="KW-1185">Reference proteome</keyword>
<dbReference type="EMBL" id="AGUE01000106">
    <property type="protein sequence ID" value="EHK99771.1"/>
    <property type="molecule type" value="Genomic_DNA"/>
</dbReference>
<dbReference type="OrthoDB" id="5330858at2759"/>
<organism evidence="1 2">
    <name type="scientific">Glarea lozoyensis (strain ATCC 74030 / MF5533)</name>
    <dbReference type="NCBI Taxonomy" id="1104152"/>
    <lineage>
        <taxon>Eukaryota</taxon>
        <taxon>Fungi</taxon>
        <taxon>Dikarya</taxon>
        <taxon>Ascomycota</taxon>
        <taxon>Pezizomycotina</taxon>
        <taxon>Leotiomycetes</taxon>
        <taxon>Helotiales</taxon>
        <taxon>Helotiaceae</taxon>
        <taxon>Glarea</taxon>
    </lineage>
</organism>
<sequence>MSCSRHNYPQAVLIALKKQRTSLSTHLVALCTNCTRAKLNVYNPKYQSLLSTVDLAILNEKETLKRKRETDSEGENVPLGKSYLASYFPKLSIALALVGNNIVAVQIEGNKDRKAFQGDSALFDCEIDASDLVSAVYDINPDMDLLFGLVRHNHLDAIGLVEVVRILIESFELLGEKNDARPSLLTNGEGAPDDDEDMDAEIEELGAEAEEFLNLAEYHLEAGSGVRGQALNCRAGKLFV</sequence>
<protein>
    <submittedName>
        <fullName evidence="1">Uncharacterized protein</fullName>
    </submittedName>
</protein>
<proteinExistence type="predicted"/>
<evidence type="ECO:0000313" key="1">
    <source>
        <dbReference type="EMBL" id="EHK99771.1"/>
    </source>
</evidence>
<name>H0ENQ3_GLAL7</name>
<dbReference type="Proteomes" id="UP000005446">
    <property type="component" value="Unassembled WGS sequence"/>
</dbReference>
<evidence type="ECO:0000313" key="2">
    <source>
        <dbReference type="Proteomes" id="UP000005446"/>
    </source>
</evidence>
<gene>
    <name evidence="1" type="ORF">M7I_4266</name>
</gene>
<comment type="caution">
    <text evidence="1">The sequence shown here is derived from an EMBL/GenBank/DDBJ whole genome shotgun (WGS) entry which is preliminary data.</text>
</comment>
<dbReference type="AlphaFoldDB" id="H0ENQ3"/>
<dbReference type="HOGENOM" id="CLU_1156489_0_0_1"/>